<evidence type="ECO:0000259" key="12">
    <source>
        <dbReference type="PROSITE" id="PS50113"/>
    </source>
</evidence>
<feature type="transmembrane region" description="Helical" evidence="10">
    <location>
        <begin position="20"/>
        <end position="42"/>
    </location>
</feature>
<name>C6BS49_MARSD</name>
<feature type="domain" description="Histidine kinase" evidence="11">
    <location>
        <begin position="538"/>
        <end position="769"/>
    </location>
</feature>
<dbReference type="SMART" id="SM00387">
    <property type="entry name" value="HATPase_c"/>
    <property type="match status" value="1"/>
</dbReference>
<dbReference type="HOGENOM" id="CLU_000445_133_2_7"/>
<dbReference type="InterPro" id="IPR004358">
    <property type="entry name" value="Sig_transdc_His_kin-like_C"/>
</dbReference>
<dbReference type="PANTHER" id="PTHR43065">
    <property type="entry name" value="SENSOR HISTIDINE KINASE"/>
    <property type="match status" value="1"/>
</dbReference>
<keyword evidence="8 10" id="KW-0472">Membrane</keyword>
<dbReference type="PROSITE" id="PS50113">
    <property type="entry name" value="PAC"/>
    <property type="match status" value="2"/>
</dbReference>
<dbReference type="SMART" id="SM01049">
    <property type="entry name" value="Cache_2"/>
    <property type="match status" value="1"/>
</dbReference>
<dbReference type="CDD" id="cd00082">
    <property type="entry name" value="HisKA"/>
    <property type="match status" value="1"/>
</dbReference>
<keyword evidence="13" id="KW-0418">Kinase</keyword>
<keyword evidence="7 10" id="KW-1133">Transmembrane helix</keyword>
<dbReference type="Gene3D" id="1.10.287.130">
    <property type="match status" value="1"/>
</dbReference>
<dbReference type="Gene3D" id="3.30.450.20">
    <property type="entry name" value="PAS domain"/>
    <property type="match status" value="3"/>
</dbReference>
<dbReference type="STRING" id="526222.Desal_3383"/>
<keyword evidence="5" id="KW-0597">Phosphoprotein</keyword>
<keyword evidence="6 10" id="KW-0812">Transmembrane</keyword>
<dbReference type="PRINTS" id="PR00344">
    <property type="entry name" value="BCTRLSENSOR"/>
</dbReference>
<dbReference type="eggNOG" id="COG4564">
    <property type="taxonomic scope" value="Bacteria"/>
</dbReference>
<organism evidence="13 14">
    <name type="scientific">Maridesulfovibrio salexigens (strain ATCC 14822 / DSM 2638 / NCIMB 8403 / VKM B-1763)</name>
    <name type="common">Desulfovibrio salexigens</name>
    <dbReference type="NCBI Taxonomy" id="526222"/>
    <lineage>
        <taxon>Bacteria</taxon>
        <taxon>Pseudomonadati</taxon>
        <taxon>Thermodesulfobacteriota</taxon>
        <taxon>Desulfovibrionia</taxon>
        <taxon>Desulfovibrionales</taxon>
        <taxon>Desulfovibrionaceae</taxon>
        <taxon>Maridesulfovibrio</taxon>
    </lineage>
</organism>
<dbReference type="KEGG" id="dsa:Desal_3383"/>
<dbReference type="NCBIfam" id="TIGR00229">
    <property type="entry name" value="sensory_box"/>
    <property type="match status" value="2"/>
</dbReference>
<evidence type="ECO:0000256" key="5">
    <source>
        <dbReference type="ARBA" id="ARBA00022553"/>
    </source>
</evidence>
<dbReference type="Gene3D" id="3.30.565.10">
    <property type="entry name" value="Histidine kinase-like ATPase, C-terminal domain"/>
    <property type="match status" value="1"/>
</dbReference>
<dbReference type="InterPro" id="IPR035965">
    <property type="entry name" value="PAS-like_dom_sf"/>
</dbReference>
<gene>
    <name evidence="13" type="ordered locus">Desal_3383</name>
</gene>
<accession>C6BS49</accession>
<evidence type="ECO:0000313" key="13">
    <source>
        <dbReference type="EMBL" id="ACS81432.1"/>
    </source>
</evidence>
<dbReference type="InterPro" id="IPR036890">
    <property type="entry name" value="HATPase_C_sf"/>
</dbReference>
<dbReference type="RefSeq" id="WP_015853248.1">
    <property type="nucleotide sequence ID" value="NC_012881.1"/>
</dbReference>
<dbReference type="GO" id="GO:0005886">
    <property type="term" value="C:plasma membrane"/>
    <property type="evidence" value="ECO:0007669"/>
    <property type="project" value="UniProtKB-SubCell"/>
</dbReference>
<dbReference type="SUPFAM" id="SSF55874">
    <property type="entry name" value="ATPase domain of HSP90 chaperone/DNA topoisomerase II/histidine kinase"/>
    <property type="match status" value="1"/>
</dbReference>
<dbReference type="SMART" id="SM00091">
    <property type="entry name" value="PAS"/>
    <property type="match status" value="2"/>
</dbReference>
<dbReference type="Pfam" id="PF02518">
    <property type="entry name" value="HATPase_c"/>
    <property type="match status" value="1"/>
</dbReference>
<dbReference type="Pfam" id="PF17200">
    <property type="entry name" value="sCache_2"/>
    <property type="match status" value="1"/>
</dbReference>
<dbReference type="InterPro" id="IPR003594">
    <property type="entry name" value="HATPase_dom"/>
</dbReference>
<evidence type="ECO:0000256" key="8">
    <source>
        <dbReference type="ARBA" id="ARBA00023136"/>
    </source>
</evidence>
<dbReference type="AlphaFoldDB" id="C6BS49"/>
<evidence type="ECO:0000256" key="7">
    <source>
        <dbReference type="ARBA" id="ARBA00022989"/>
    </source>
</evidence>
<evidence type="ECO:0000256" key="2">
    <source>
        <dbReference type="ARBA" id="ARBA00004651"/>
    </source>
</evidence>
<dbReference type="InterPro" id="IPR033480">
    <property type="entry name" value="sCache_2"/>
</dbReference>
<keyword evidence="4" id="KW-1003">Cell membrane</keyword>
<sequence>MGVFEKSKGIGRRSPVWLRVAVPTVASLLLFIIVIFAIHMPAVRDALLAQRKESLKHMTQVAVGVLDQLRDQELKGLISSGEARRKGAEMIGMMRFGPDNKDYFWINDLNAKMIMHPYMPELDGRDMSKFADFKGKLLILDMINATEKDGSAFVDYYWQWQDQPNKVVPKVSYVQRFHPWKWIVGTGLYLDDLESEAAARNRELIMMTMGILGLISLLSFYTIIQSRRAGKDIQESEALFKGIFNHSQQFMGVLSPEGVLLLANQASLDFIGSENDRVIGHYFWETPWWEDSLAAQRELKELIQVASFGGVGKGIFKHEGLDGQFIYVDFSAKPVVDDNGKVLFLIVEGHNVTELKEAQEQIALSEAMFRGVFSQSLQFMGVVDLDGTLREVNKAALDIREVDVEDVLERPFWEGPWWQDPPSLRDDLKEDIKNAANGHIIRREVKTNLPDGGSRYVDFSLKPAFDAEGKMLFLLAEGRDISELRSVQDQLSTLNRDLEQKVEERTAELRSSVERLESAQNQLIQSEKMAALGDLVAGVAHEINTPVGISVTSISFMEEKLKEISKKLDSGQLRKSDFDKFISVASEATQSSMLNLHRAAELIGTFKQVAADQASGQKRMINFREYIDEILLSLRSKYKRTQHKINIHCADDLILNTYPGAFMQIFSNLIINTLIHGFEGVEAGNIDIGVEVSDDGIVIRYTDDGRGMSQANVNKIFEPFFTTKRGAGGTGLGMSIVYNLVNTRLGGTINCSSVEGQGTAFTIVLPKDTIVED</sequence>
<evidence type="ECO:0000256" key="10">
    <source>
        <dbReference type="SAM" id="Phobius"/>
    </source>
</evidence>
<dbReference type="EMBL" id="CP001649">
    <property type="protein sequence ID" value="ACS81432.1"/>
    <property type="molecule type" value="Genomic_DNA"/>
</dbReference>
<keyword evidence="14" id="KW-1185">Reference proteome</keyword>
<dbReference type="InterPro" id="IPR000014">
    <property type="entry name" value="PAS"/>
</dbReference>
<dbReference type="PROSITE" id="PS50109">
    <property type="entry name" value="HIS_KIN"/>
    <property type="match status" value="1"/>
</dbReference>
<dbReference type="Pfam" id="PF08448">
    <property type="entry name" value="PAS_4"/>
    <property type="match status" value="2"/>
</dbReference>
<feature type="domain" description="PAC" evidence="12">
    <location>
        <begin position="441"/>
        <end position="493"/>
    </location>
</feature>
<evidence type="ECO:0000256" key="1">
    <source>
        <dbReference type="ARBA" id="ARBA00000085"/>
    </source>
</evidence>
<dbReference type="eggNOG" id="COG4191">
    <property type="taxonomic scope" value="Bacteria"/>
</dbReference>
<comment type="subcellular location">
    <subcellularLocation>
        <location evidence="2">Cell membrane</location>
        <topology evidence="2">Multi-pass membrane protein</topology>
    </subcellularLocation>
</comment>
<dbReference type="eggNOG" id="COG2202">
    <property type="taxonomic scope" value="Bacteria"/>
</dbReference>
<dbReference type="InterPro" id="IPR001610">
    <property type="entry name" value="PAC"/>
</dbReference>
<dbReference type="CDD" id="cd00075">
    <property type="entry name" value="HATPase"/>
    <property type="match status" value="1"/>
</dbReference>
<feature type="domain" description="PAC" evidence="12">
    <location>
        <begin position="309"/>
        <end position="364"/>
    </location>
</feature>
<feature type="coiled-coil region" evidence="9">
    <location>
        <begin position="481"/>
        <end position="529"/>
    </location>
</feature>
<dbReference type="EC" id="2.7.13.3" evidence="3"/>
<evidence type="ECO:0000256" key="4">
    <source>
        <dbReference type="ARBA" id="ARBA00022475"/>
    </source>
</evidence>
<dbReference type="CDD" id="cd00130">
    <property type="entry name" value="PAS"/>
    <property type="match status" value="2"/>
</dbReference>
<dbReference type="InterPro" id="IPR003661">
    <property type="entry name" value="HisK_dim/P_dom"/>
</dbReference>
<evidence type="ECO:0000256" key="6">
    <source>
        <dbReference type="ARBA" id="ARBA00022692"/>
    </source>
</evidence>
<reference evidence="13 14" key="1">
    <citation type="submission" date="2009-06" db="EMBL/GenBank/DDBJ databases">
        <title>Complete sequence of Desulfovibrio salexigens DSM 2638.</title>
        <authorList>
            <consortium name="US DOE Joint Genome Institute"/>
            <person name="Lucas S."/>
            <person name="Copeland A."/>
            <person name="Lapidus A."/>
            <person name="Glavina del Rio T."/>
            <person name="Tice H."/>
            <person name="Bruce D."/>
            <person name="Goodwin L."/>
            <person name="Pitluck S."/>
            <person name="Munk A.C."/>
            <person name="Brettin T."/>
            <person name="Detter J.C."/>
            <person name="Han C."/>
            <person name="Tapia R."/>
            <person name="Larimer F."/>
            <person name="Land M."/>
            <person name="Hauser L."/>
            <person name="Kyrpides N."/>
            <person name="Anderson I."/>
            <person name="Wall J.D."/>
            <person name="Arkin A.P."/>
            <person name="Dehal P."/>
            <person name="Chivian D."/>
            <person name="Giles B."/>
            <person name="Hazen T.C."/>
        </authorList>
    </citation>
    <scope>NUCLEOTIDE SEQUENCE [LARGE SCALE GENOMIC DNA]</scope>
    <source>
        <strain evidence="14">ATCC 14822 / DSM 2638 / NCIMB 8403 / VKM B-1763</strain>
    </source>
</reference>
<keyword evidence="9" id="KW-0175">Coiled coil</keyword>
<evidence type="ECO:0000256" key="9">
    <source>
        <dbReference type="SAM" id="Coils"/>
    </source>
</evidence>
<evidence type="ECO:0000313" key="14">
    <source>
        <dbReference type="Proteomes" id="UP000002601"/>
    </source>
</evidence>
<dbReference type="OrthoDB" id="5483045at2"/>
<dbReference type="InterPro" id="IPR013656">
    <property type="entry name" value="PAS_4"/>
</dbReference>
<protein>
    <recommendedName>
        <fullName evidence="3">histidine kinase</fullName>
        <ecNumber evidence="3">2.7.13.3</ecNumber>
    </recommendedName>
</protein>
<dbReference type="InterPro" id="IPR005467">
    <property type="entry name" value="His_kinase_dom"/>
</dbReference>
<dbReference type="SMART" id="SM00086">
    <property type="entry name" value="PAC"/>
    <property type="match status" value="2"/>
</dbReference>
<evidence type="ECO:0000259" key="11">
    <source>
        <dbReference type="PROSITE" id="PS50109"/>
    </source>
</evidence>
<evidence type="ECO:0000256" key="3">
    <source>
        <dbReference type="ARBA" id="ARBA00012438"/>
    </source>
</evidence>
<dbReference type="Proteomes" id="UP000002601">
    <property type="component" value="Chromosome"/>
</dbReference>
<dbReference type="GO" id="GO:0000155">
    <property type="term" value="F:phosphorelay sensor kinase activity"/>
    <property type="evidence" value="ECO:0007669"/>
    <property type="project" value="InterPro"/>
</dbReference>
<dbReference type="SUPFAM" id="SSF55785">
    <property type="entry name" value="PYP-like sensor domain (PAS domain)"/>
    <property type="match status" value="2"/>
</dbReference>
<keyword evidence="13" id="KW-0808">Transferase</keyword>
<proteinExistence type="predicted"/>
<comment type="catalytic activity">
    <reaction evidence="1">
        <text>ATP + protein L-histidine = ADP + protein N-phospho-L-histidine.</text>
        <dbReference type="EC" id="2.7.13.3"/>
    </reaction>
</comment>
<dbReference type="InterPro" id="IPR000700">
    <property type="entry name" value="PAS-assoc_C"/>
</dbReference>